<protein>
    <recommendedName>
        <fullName evidence="1">F-box domain-containing protein</fullName>
    </recommendedName>
</protein>
<feature type="domain" description="F-box" evidence="1">
    <location>
        <begin position="100"/>
        <end position="151"/>
    </location>
</feature>
<evidence type="ECO:0000313" key="3">
    <source>
        <dbReference type="Proteomes" id="UP001175227"/>
    </source>
</evidence>
<accession>A0AA39NL13</accession>
<dbReference type="Pfam" id="PF12937">
    <property type="entry name" value="F-box-like"/>
    <property type="match status" value="1"/>
</dbReference>
<sequence length="151" mass="17083">MAYIQTKKSDFDARLAPLLPDYSHAPPDARIIELLQTNAPPTPIEMKSLQATLSETPDRIAELDSLINSTASLLRYLTNDRNQALENQANAKKILSPCRRLPNELLTDIFIRCLSVCDEVDSPLDPHALHWTLSHVCRKWRKVAIGTPEIW</sequence>
<dbReference type="Gene3D" id="1.20.1280.50">
    <property type="match status" value="1"/>
</dbReference>
<dbReference type="EMBL" id="JAUEPR010000073">
    <property type="protein sequence ID" value="KAK0467604.1"/>
    <property type="molecule type" value="Genomic_DNA"/>
</dbReference>
<dbReference type="Proteomes" id="UP001175227">
    <property type="component" value="Unassembled WGS sequence"/>
</dbReference>
<evidence type="ECO:0000313" key="2">
    <source>
        <dbReference type="EMBL" id="KAK0467604.1"/>
    </source>
</evidence>
<dbReference type="AlphaFoldDB" id="A0AA39NL13"/>
<evidence type="ECO:0000259" key="1">
    <source>
        <dbReference type="Pfam" id="PF12937"/>
    </source>
</evidence>
<dbReference type="InterPro" id="IPR001810">
    <property type="entry name" value="F-box_dom"/>
</dbReference>
<keyword evidence="3" id="KW-1185">Reference proteome</keyword>
<gene>
    <name evidence="2" type="ORF">IW261DRAFT_1346154</name>
</gene>
<organism evidence="2 3">
    <name type="scientific">Armillaria novae-zelandiae</name>
    <dbReference type="NCBI Taxonomy" id="153914"/>
    <lineage>
        <taxon>Eukaryota</taxon>
        <taxon>Fungi</taxon>
        <taxon>Dikarya</taxon>
        <taxon>Basidiomycota</taxon>
        <taxon>Agaricomycotina</taxon>
        <taxon>Agaricomycetes</taxon>
        <taxon>Agaricomycetidae</taxon>
        <taxon>Agaricales</taxon>
        <taxon>Marasmiineae</taxon>
        <taxon>Physalacriaceae</taxon>
        <taxon>Armillaria</taxon>
    </lineage>
</organism>
<name>A0AA39NL13_9AGAR</name>
<feature type="non-terminal residue" evidence="2">
    <location>
        <position position="151"/>
    </location>
</feature>
<proteinExistence type="predicted"/>
<reference evidence="2" key="1">
    <citation type="submission" date="2023-06" db="EMBL/GenBank/DDBJ databases">
        <authorList>
            <consortium name="Lawrence Berkeley National Laboratory"/>
            <person name="Ahrendt S."/>
            <person name="Sahu N."/>
            <person name="Indic B."/>
            <person name="Wong-Bajracharya J."/>
            <person name="Merenyi Z."/>
            <person name="Ke H.-M."/>
            <person name="Monk M."/>
            <person name="Kocsube S."/>
            <person name="Drula E."/>
            <person name="Lipzen A."/>
            <person name="Balint B."/>
            <person name="Henrissat B."/>
            <person name="Andreopoulos B."/>
            <person name="Martin F.M."/>
            <person name="Harder C.B."/>
            <person name="Rigling D."/>
            <person name="Ford K.L."/>
            <person name="Foster G.D."/>
            <person name="Pangilinan J."/>
            <person name="Papanicolaou A."/>
            <person name="Barry K."/>
            <person name="LaButti K."/>
            <person name="Viragh M."/>
            <person name="Koriabine M."/>
            <person name="Yan M."/>
            <person name="Riley R."/>
            <person name="Champramary S."/>
            <person name="Plett K.L."/>
            <person name="Tsai I.J."/>
            <person name="Slot J."/>
            <person name="Sipos G."/>
            <person name="Plett J."/>
            <person name="Nagy L.G."/>
            <person name="Grigoriev I.V."/>
        </authorList>
    </citation>
    <scope>NUCLEOTIDE SEQUENCE</scope>
    <source>
        <strain evidence="2">ICMP 16352</strain>
    </source>
</reference>
<comment type="caution">
    <text evidence="2">The sequence shown here is derived from an EMBL/GenBank/DDBJ whole genome shotgun (WGS) entry which is preliminary data.</text>
</comment>